<gene>
    <name evidence="3" type="ORF">DI533_12370</name>
</gene>
<protein>
    <submittedName>
        <fullName evidence="3">YfcE family phosphodiesterase</fullName>
    </submittedName>
</protein>
<dbReference type="GO" id="GO:0005737">
    <property type="term" value="C:cytoplasm"/>
    <property type="evidence" value="ECO:0007669"/>
    <property type="project" value="TreeGrafter"/>
</dbReference>
<dbReference type="EMBL" id="QFQS01000002">
    <property type="protein sequence ID" value="PZQ97927.1"/>
    <property type="molecule type" value="Genomic_DNA"/>
</dbReference>
<dbReference type="PANTHER" id="PTHR42850:SF2">
    <property type="entry name" value="BLL5683 PROTEIN"/>
    <property type="match status" value="1"/>
</dbReference>
<evidence type="ECO:0000313" key="3">
    <source>
        <dbReference type="EMBL" id="PZQ97927.1"/>
    </source>
</evidence>
<feature type="domain" description="Calcineurin-like phosphoesterase" evidence="2">
    <location>
        <begin position="1"/>
        <end position="181"/>
    </location>
</feature>
<dbReference type="Gene3D" id="3.60.21.10">
    <property type="match status" value="1"/>
</dbReference>
<evidence type="ECO:0000313" key="4">
    <source>
        <dbReference type="Proteomes" id="UP000248975"/>
    </source>
</evidence>
<dbReference type="SUPFAM" id="SSF56300">
    <property type="entry name" value="Metallo-dependent phosphatases"/>
    <property type="match status" value="1"/>
</dbReference>
<accession>A0A2W5TQ50</accession>
<organism evidence="3 4">
    <name type="scientific">Cereibacter sphaeroides</name>
    <name type="common">Rhodobacter sphaeroides</name>
    <dbReference type="NCBI Taxonomy" id="1063"/>
    <lineage>
        <taxon>Bacteria</taxon>
        <taxon>Pseudomonadati</taxon>
        <taxon>Pseudomonadota</taxon>
        <taxon>Alphaproteobacteria</taxon>
        <taxon>Rhodobacterales</taxon>
        <taxon>Paracoccaceae</taxon>
        <taxon>Cereibacter</taxon>
    </lineage>
</organism>
<sequence length="244" mass="26502">MRLAVLADIHGNIDALRAVAQDLKTQSPDLTVNLGDCLSGPLWPAETADYLIAANWPTVRGNHDRWLTSPLDPPGPWEIDTLPHLAPAHHTWLASLPPTLSVEGAFLCHATPQDDTTYWLHHVRPDGTFASSPRARIAELAGDRPERLLLCGHTHLAAAACLPDGRLVLNPGSVGAPGYEDDHPVYHRVEAGTPHASYAILDQKGDDWSVTFRRIPYDTGPAIARAADQRDWASALASGWLPEV</sequence>
<evidence type="ECO:0000256" key="1">
    <source>
        <dbReference type="ARBA" id="ARBA00008950"/>
    </source>
</evidence>
<dbReference type="Proteomes" id="UP000248975">
    <property type="component" value="Unassembled WGS sequence"/>
</dbReference>
<evidence type="ECO:0000259" key="2">
    <source>
        <dbReference type="Pfam" id="PF12850"/>
    </source>
</evidence>
<dbReference type="InterPro" id="IPR029052">
    <property type="entry name" value="Metallo-depent_PP-like"/>
</dbReference>
<dbReference type="PANTHER" id="PTHR42850">
    <property type="entry name" value="METALLOPHOSPHOESTERASE"/>
    <property type="match status" value="1"/>
</dbReference>
<dbReference type="PIRSF" id="PIRSF000883">
    <property type="entry name" value="Pesterase_MJ0912"/>
    <property type="match status" value="1"/>
</dbReference>
<dbReference type="GO" id="GO:0016791">
    <property type="term" value="F:phosphatase activity"/>
    <property type="evidence" value="ECO:0007669"/>
    <property type="project" value="TreeGrafter"/>
</dbReference>
<comment type="similarity">
    <text evidence="1">Belongs to the metallophosphoesterase superfamily. YfcE family.</text>
</comment>
<dbReference type="InterPro" id="IPR050126">
    <property type="entry name" value="Ap4A_hydrolase"/>
</dbReference>
<proteinExistence type="inferred from homology"/>
<dbReference type="Pfam" id="PF12850">
    <property type="entry name" value="Metallophos_2"/>
    <property type="match status" value="1"/>
</dbReference>
<dbReference type="AlphaFoldDB" id="A0A2W5TQ50"/>
<reference evidence="3 4" key="1">
    <citation type="submission" date="2017-08" db="EMBL/GenBank/DDBJ databases">
        <title>Infants hospitalized years apart are colonized by the same room-sourced microbial strains.</title>
        <authorList>
            <person name="Brooks B."/>
            <person name="Olm M.R."/>
            <person name="Firek B.A."/>
            <person name="Baker R."/>
            <person name="Thomas B.C."/>
            <person name="Morowitz M.J."/>
            <person name="Banfield J.F."/>
        </authorList>
    </citation>
    <scope>NUCLEOTIDE SEQUENCE [LARGE SCALE GENOMIC DNA]</scope>
    <source>
        <strain evidence="3">S2_003_000_R2_11</strain>
    </source>
</reference>
<dbReference type="InterPro" id="IPR024654">
    <property type="entry name" value="Calcineurin-like_PHP_lpxH"/>
</dbReference>
<comment type="caution">
    <text evidence="3">The sequence shown here is derived from an EMBL/GenBank/DDBJ whole genome shotgun (WGS) entry which is preliminary data.</text>
</comment>
<name>A0A2W5TQ50_CERSP</name>
<dbReference type="InterPro" id="IPR011152">
    <property type="entry name" value="Pesterase_MJ0912"/>
</dbReference>